<dbReference type="EMBL" id="CALNXK010000093">
    <property type="protein sequence ID" value="CAH3152165.1"/>
    <property type="molecule type" value="Genomic_DNA"/>
</dbReference>
<proteinExistence type="predicted"/>
<name>A0ABN8PZV7_9CNID</name>
<evidence type="ECO:0008006" key="3">
    <source>
        <dbReference type="Google" id="ProtNLM"/>
    </source>
</evidence>
<evidence type="ECO:0000313" key="1">
    <source>
        <dbReference type="EMBL" id="CAH3152165.1"/>
    </source>
</evidence>
<keyword evidence="2" id="KW-1185">Reference proteome</keyword>
<evidence type="ECO:0000313" key="2">
    <source>
        <dbReference type="Proteomes" id="UP001159405"/>
    </source>
</evidence>
<sequence length="191" mass="22757">MIPRRFLLFVAAAFVLQFQMYAQLRMMLIILSLAQFQLEGRAFLRLFEIRRRRRNWRGHPYFWVLPRPADSWFDIHYNDPRIPDEYFRKQLRMRRATFRLLLDVLRPYITRQNTRFRRCIEPEKVLAIGLTRLAHGGTYVSIGPGFNVGTTTVIEAVEDVVTGLVSIKHDYIKFLKLKLKLLKRGKLSRAF</sequence>
<protein>
    <recommendedName>
        <fullName evidence="3">Ribosomal protein S3</fullName>
    </recommendedName>
</protein>
<dbReference type="Proteomes" id="UP001159405">
    <property type="component" value="Unassembled WGS sequence"/>
</dbReference>
<organism evidence="1 2">
    <name type="scientific">Porites lobata</name>
    <dbReference type="NCBI Taxonomy" id="104759"/>
    <lineage>
        <taxon>Eukaryota</taxon>
        <taxon>Metazoa</taxon>
        <taxon>Cnidaria</taxon>
        <taxon>Anthozoa</taxon>
        <taxon>Hexacorallia</taxon>
        <taxon>Scleractinia</taxon>
        <taxon>Fungiina</taxon>
        <taxon>Poritidae</taxon>
        <taxon>Porites</taxon>
    </lineage>
</organism>
<gene>
    <name evidence="1" type="ORF">PLOB_00049038</name>
</gene>
<comment type="caution">
    <text evidence="1">The sequence shown here is derived from an EMBL/GenBank/DDBJ whole genome shotgun (WGS) entry which is preliminary data.</text>
</comment>
<reference evidence="1 2" key="1">
    <citation type="submission" date="2022-05" db="EMBL/GenBank/DDBJ databases">
        <authorList>
            <consortium name="Genoscope - CEA"/>
            <person name="William W."/>
        </authorList>
    </citation>
    <scope>NUCLEOTIDE SEQUENCE [LARGE SCALE GENOMIC DNA]</scope>
</reference>
<accession>A0ABN8PZV7</accession>